<evidence type="ECO:0000313" key="6">
    <source>
        <dbReference type="EMBL" id="JAV15929.1"/>
    </source>
</evidence>
<evidence type="ECO:0000256" key="4">
    <source>
        <dbReference type="ARBA" id="ARBA00022729"/>
    </source>
</evidence>
<dbReference type="InterPro" id="IPR005649">
    <property type="entry name" value="Chorion_2"/>
</dbReference>
<proteinExistence type="predicted"/>
<reference evidence="6" key="1">
    <citation type="submission" date="2017-01" db="EMBL/GenBank/DDBJ databases">
        <title>An insight into the sialome and mialome of the horn fly, Haematobia irritans.</title>
        <authorList>
            <person name="Breijo M."/>
            <person name="Boiani M."/>
            <person name="Ures X."/>
            <person name="Rocha S."/>
            <person name="Sequeira M."/>
            <person name="Ribeiro J.M."/>
        </authorList>
    </citation>
    <scope>NUCLEOTIDE SEQUENCE</scope>
</reference>
<evidence type="ECO:0000256" key="1">
    <source>
        <dbReference type="ARBA" id="ARBA00002036"/>
    </source>
</evidence>
<comment type="subcellular location">
    <subcellularLocation>
        <location evidence="2">Secreted</location>
    </subcellularLocation>
</comment>
<comment type="function">
    <text evidence="1">Chorion membrane (egg shell) protein; plays a role in protecting the egg from the environment.</text>
</comment>
<feature type="signal peptide" evidence="5">
    <location>
        <begin position="1"/>
        <end position="20"/>
    </location>
</feature>
<dbReference type="Pfam" id="PF03964">
    <property type="entry name" value="Chorion_2"/>
    <property type="match status" value="1"/>
</dbReference>
<accession>A0A1L8EBD9</accession>
<dbReference type="GO" id="GO:0005576">
    <property type="term" value="C:extracellular region"/>
    <property type="evidence" value="ECO:0007669"/>
    <property type="project" value="UniProtKB-SubCell"/>
</dbReference>
<feature type="chain" id="PRO_5013063898" evidence="5">
    <location>
        <begin position="21"/>
        <end position="129"/>
    </location>
</feature>
<dbReference type="GO" id="GO:0042600">
    <property type="term" value="C:egg chorion"/>
    <property type="evidence" value="ECO:0007669"/>
    <property type="project" value="InterPro"/>
</dbReference>
<sequence>MNKFICIAVILFAAIASGSCNEYGSHYDGHYGHPSAASASSAAAAADGASYGGHHYNHYSAPAYNHKSYGHKYSYQPAYATELYPKDHHYKQYNTHSSYSQVALPVVQDAPLAKLYTPKSYGGYGHSSY</sequence>
<dbReference type="AlphaFoldDB" id="A0A1L8EBD9"/>
<protein>
    <submittedName>
        <fullName evidence="6">Putative conserved secreted protein</fullName>
    </submittedName>
</protein>
<organism evidence="6">
    <name type="scientific">Haematobia irritans</name>
    <name type="common">Horn fly</name>
    <name type="synonym">Conops irritans</name>
    <dbReference type="NCBI Taxonomy" id="7368"/>
    <lineage>
        <taxon>Eukaryota</taxon>
        <taxon>Metazoa</taxon>
        <taxon>Ecdysozoa</taxon>
        <taxon>Arthropoda</taxon>
        <taxon>Hexapoda</taxon>
        <taxon>Insecta</taxon>
        <taxon>Pterygota</taxon>
        <taxon>Neoptera</taxon>
        <taxon>Endopterygota</taxon>
        <taxon>Diptera</taxon>
        <taxon>Brachycera</taxon>
        <taxon>Muscomorpha</taxon>
        <taxon>Muscoidea</taxon>
        <taxon>Muscidae</taxon>
        <taxon>Haematobia</taxon>
    </lineage>
</organism>
<dbReference type="PROSITE" id="PS51257">
    <property type="entry name" value="PROKAR_LIPOPROTEIN"/>
    <property type="match status" value="1"/>
</dbReference>
<keyword evidence="4 5" id="KW-0732">Signal</keyword>
<evidence type="ECO:0000256" key="5">
    <source>
        <dbReference type="SAM" id="SignalP"/>
    </source>
</evidence>
<evidence type="ECO:0000256" key="3">
    <source>
        <dbReference type="ARBA" id="ARBA00022525"/>
    </source>
</evidence>
<evidence type="ECO:0000256" key="2">
    <source>
        <dbReference type="ARBA" id="ARBA00004613"/>
    </source>
</evidence>
<keyword evidence="3" id="KW-0964">Secreted</keyword>
<name>A0A1L8EBD9_HAEIR</name>
<dbReference type="EMBL" id="GFDG01002870">
    <property type="protein sequence ID" value="JAV15929.1"/>
    <property type="molecule type" value="Transcribed_RNA"/>
</dbReference>